<feature type="transmembrane region" description="Helical" evidence="7">
    <location>
        <begin position="105"/>
        <end position="126"/>
    </location>
</feature>
<dbReference type="AlphaFoldDB" id="A0A432MK05"/>
<dbReference type="RefSeq" id="WP_126725478.1">
    <property type="nucleotide sequence ID" value="NZ_RYZH01000019.1"/>
</dbReference>
<feature type="domain" description="VTT" evidence="8">
    <location>
        <begin position="32"/>
        <end position="152"/>
    </location>
</feature>
<dbReference type="GO" id="GO:0005886">
    <property type="term" value="C:plasma membrane"/>
    <property type="evidence" value="ECO:0007669"/>
    <property type="project" value="UniProtKB-SubCell"/>
</dbReference>
<dbReference type="InterPro" id="IPR051311">
    <property type="entry name" value="DedA_domain"/>
</dbReference>
<dbReference type="PANTHER" id="PTHR42709:SF6">
    <property type="entry name" value="UNDECAPRENYL PHOSPHATE TRANSPORTER A"/>
    <property type="match status" value="1"/>
</dbReference>
<evidence type="ECO:0000313" key="9">
    <source>
        <dbReference type="EMBL" id="RUL87590.1"/>
    </source>
</evidence>
<feature type="transmembrane region" description="Helical" evidence="7">
    <location>
        <begin position="138"/>
        <end position="156"/>
    </location>
</feature>
<keyword evidence="2" id="KW-1003">Cell membrane</keyword>
<dbReference type="InterPro" id="IPR032816">
    <property type="entry name" value="VTT_dom"/>
</dbReference>
<feature type="transmembrane region" description="Helical" evidence="7">
    <location>
        <begin position="6"/>
        <end position="28"/>
    </location>
</feature>
<dbReference type="EMBL" id="RYZH01000019">
    <property type="protein sequence ID" value="RUL87590.1"/>
    <property type="molecule type" value="Genomic_DNA"/>
</dbReference>
<evidence type="ECO:0000313" key="10">
    <source>
        <dbReference type="Proteomes" id="UP000280296"/>
    </source>
</evidence>
<evidence type="ECO:0000256" key="4">
    <source>
        <dbReference type="ARBA" id="ARBA00022989"/>
    </source>
</evidence>
<evidence type="ECO:0000256" key="7">
    <source>
        <dbReference type="SAM" id="Phobius"/>
    </source>
</evidence>
<name>A0A432MK05_9BACT</name>
<proteinExistence type="predicted"/>
<protein>
    <submittedName>
        <fullName evidence="9">DedA family protein</fullName>
    </submittedName>
</protein>
<evidence type="ECO:0000259" key="8">
    <source>
        <dbReference type="Pfam" id="PF09335"/>
    </source>
</evidence>
<sequence>MAEDLIGQFGYLGIVLLLVLGGLGLPVPEEAPIILAAILSKKGAMWPPMAFGSCVAGVLIGDFVVYGLGYVYGERVLGFRLTRTFLTRAREAQIKGYFRRHGLKILVLGRFAVGFRTAAYLTAGILRHPPLKLLVTDLFAVLLSTPLMFALGWAFAHQIEAGIREVQHYLAVILAAVLVGWLVVRSHRARRRGGRPVGPPVLEEDEAPLPPGDPAPGLDPGEEMAVPPTSSSPIGPPPPSSPSPTPGPSKSAVPLE</sequence>
<dbReference type="Proteomes" id="UP000280296">
    <property type="component" value="Unassembled WGS sequence"/>
</dbReference>
<feature type="compositionally biased region" description="Pro residues" evidence="6">
    <location>
        <begin position="234"/>
        <end position="247"/>
    </location>
</feature>
<comment type="subcellular location">
    <subcellularLocation>
        <location evidence="1">Cell membrane</location>
        <topology evidence="1">Multi-pass membrane protein</topology>
    </subcellularLocation>
</comment>
<keyword evidence="10" id="KW-1185">Reference proteome</keyword>
<keyword evidence="3 7" id="KW-0812">Transmembrane</keyword>
<feature type="transmembrane region" description="Helical" evidence="7">
    <location>
        <begin position="168"/>
        <end position="184"/>
    </location>
</feature>
<evidence type="ECO:0000256" key="1">
    <source>
        <dbReference type="ARBA" id="ARBA00004651"/>
    </source>
</evidence>
<dbReference type="PANTHER" id="PTHR42709">
    <property type="entry name" value="ALKALINE PHOSPHATASE LIKE PROTEIN"/>
    <property type="match status" value="1"/>
</dbReference>
<evidence type="ECO:0000256" key="5">
    <source>
        <dbReference type="ARBA" id="ARBA00023136"/>
    </source>
</evidence>
<feature type="region of interest" description="Disordered" evidence="6">
    <location>
        <begin position="191"/>
        <end position="256"/>
    </location>
</feature>
<comment type="caution">
    <text evidence="9">The sequence shown here is derived from an EMBL/GenBank/DDBJ whole genome shotgun (WGS) entry which is preliminary data.</text>
</comment>
<accession>A0A432MK05</accession>
<evidence type="ECO:0000256" key="6">
    <source>
        <dbReference type="SAM" id="MobiDB-lite"/>
    </source>
</evidence>
<keyword evidence="5 7" id="KW-0472">Membrane</keyword>
<reference evidence="9 10" key="1">
    <citation type="submission" date="2018-12" db="EMBL/GenBank/DDBJ databases">
        <authorList>
            <person name="Toschakov S.V."/>
        </authorList>
    </citation>
    <scope>NUCLEOTIDE SEQUENCE [LARGE SCALE GENOMIC DNA]</scope>
    <source>
        <strain evidence="9 10">GM2012</strain>
    </source>
</reference>
<dbReference type="Pfam" id="PF09335">
    <property type="entry name" value="VTT_dom"/>
    <property type="match status" value="1"/>
</dbReference>
<feature type="transmembrane region" description="Helical" evidence="7">
    <location>
        <begin position="49"/>
        <end position="72"/>
    </location>
</feature>
<gene>
    <name evidence="9" type="ORF">TsocGM_11310</name>
</gene>
<reference evidence="9 10" key="2">
    <citation type="submission" date="2019-01" db="EMBL/GenBank/DDBJ databases">
        <title>Tautonia sociabilis, a novel thermotolerant planctomycete of Isosphaeraceae family, isolated from a 4000 m deep subterranean habitat.</title>
        <authorList>
            <person name="Kovaleva O.L."/>
            <person name="Elcheninov A.G."/>
            <person name="Van Heerden E."/>
            <person name="Toshchakov S.V."/>
            <person name="Novikov A."/>
            <person name="Bonch-Osmolovskaya E.A."/>
            <person name="Kublanov I.V."/>
        </authorList>
    </citation>
    <scope>NUCLEOTIDE SEQUENCE [LARGE SCALE GENOMIC DNA]</scope>
    <source>
        <strain evidence="9 10">GM2012</strain>
    </source>
</reference>
<organism evidence="9 10">
    <name type="scientific">Tautonia sociabilis</name>
    <dbReference type="NCBI Taxonomy" id="2080755"/>
    <lineage>
        <taxon>Bacteria</taxon>
        <taxon>Pseudomonadati</taxon>
        <taxon>Planctomycetota</taxon>
        <taxon>Planctomycetia</taxon>
        <taxon>Isosphaerales</taxon>
        <taxon>Isosphaeraceae</taxon>
        <taxon>Tautonia</taxon>
    </lineage>
</organism>
<evidence type="ECO:0000256" key="3">
    <source>
        <dbReference type="ARBA" id="ARBA00022692"/>
    </source>
</evidence>
<evidence type="ECO:0000256" key="2">
    <source>
        <dbReference type="ARBA" id="ARBA00022475"/>
    </source>
</evidence>
<keyword evidence="4 7" id="KW-1133">Transmembrane helix</keyword>
<dbReference type="OrthoDB" id="9813426at2"/>